<keyword evidence="6 7" id="KW-0326">Glycosidase</keyword>
<evidence type="ECO:0000256" key="9">
    <source>
        <dbReference type="PIRSR" id="PIRSR606710-2"/>
    </source>
</evidence>
<dbReference type="Pfam" id="PF04616">
    <property type="entry name" value="Glyco_hydro_43"/>
    <property type="match status" value="1"/>
</dbReference>
<evidence type="ECO:0000256" key="7">
    <source>
        <dbReference type="PIRNR" id="PIRNR026534"/>
    </source>
</evidence>
<comment type="pathway">
    <text evidence="2 7">Glycan metabolism; L-arabinan degradation.</text>
</comment>
<feature type="site" description="Important for catalytic activity, responsible for pKa modulation of the active site Glu and correct orientation of both the proton donor and substrate" evidence="9">
    <location>
        <position position="153"/>
    </location>
</feature>
<proteinExistence type="inferred from homology"/>
<evidence type="ECO:0000256" key="2">
    <source>
        <dbReference type="ARBA" id="ARBA00004834"/>
    </source>
</evidence>
<dbReference type="PANTHER" id="PTHR43301">
    <property type="entry name" value="ARABINAN ENDO-1,5-ALPHA-L-ARABINOSIDASE"/>
    <property type="match status" value="1"/>
</dbReference>
<sequence>MRFAAALLLCATIPTILAQPGPGVVTGNTAVHDPTMCKDDAGTYFVFSTAVGLEIRTSTDRTAWTLEGVVWPDGAPWTDAFTGTSNGNLWAPDCTYLDGTFYLYYAASSFGSQNVVSGSAIFLAKSTTGMPGSWTDEGLVTQTATGDSYNAIDPNLIIEGSNWWLSLGSFWTGIKLQSLNPSTGKPSSSDVIGLAERTANNGAIEASVIYKNGDFFYLFTSWDNCCQGTSSTYNIRVGRSSTVDGGYVDQDGVPLTEGGGTLVLGTHGNIVGPGGQDVFDDVDGPILVYHYYTSAGSFLGINLLDFSSGWPVVV</sequence>
<comment type="similarity">
    <text evidence="3 7">Belongs to the glycosyl hydrolase 43 family.</text>
</comment>
<dbReference type="InterPro" id="IPR006710">
    <property type="entry name" value="Glyco_hydro_43"/>
</dbReference>
<feature type="signal peptide" evidence="10">
    <location>
        <begin position="1"/>
        <end position="18"/>
    </location>
</feature>
<keyword evidence="10" id="KW-0732">Signal</keyword>
<dbReference type="Proteomes" id="UP000559256">
    <property type="component" value="Unassembled WGS sequence"/>
</dbReference>
<evidence type="ECO:0000256" key="1">
    <source>
        <dbReference type="ARBA" id="ARBA00000375"/>
    </source>
</evidence>
<feature type="chain" id="PRO_5034016278" description="Arabinan endo-1,5-alpha-L-arabinosidase" evidence="10">
    <location>
        <begin position="19"/>
        <end position="314"/>
    </location>
</feature>
<protein>
    <recommendedName>
        <fullName evidence="4 7">Arabinan endo-1,5-alpha-L-arabinosidase</fullName>
        <ecNumber evidence="4 7">3.2.1.99</ecNumber>
    </recommendedName>
</protein>
<keyword evidence="5 7" id="KW-0378">Hydrolase</keyword>
<dbReference type="InterPro" id="IPR023296">
    <property type="entry name" value="Glyco_hydro_beta-prop_sf"/>
</dbReference>
<evidence type="ECO:0000256" key="3">
    <source>
        <dbReference type="ARBA" id="ARBA00009865"/>
    </source>
</evidence>
<dbReference type="EC" id="3.2.1.99" evidence="4 7"/>
<comment type="catalytic activity">
    <reaction evidence="1 7">
        <text>Endohydrolysis of (1-&gt;5)-alpha-arabinofuranosidic linkages in (1-&gt;5)-arabinans.</text>
        <dbReference type="EC" id="3.2.1.99"/>
    </reaction>
</comment>
<dbReference type="PANTHER" id="PTHR43301:SF3">
    <property type="entry name" value="ARABINAN ENDO-1,5-ALPHA-L-ARABINOSIDASE A-RELATED"/>
    <property type="match status" value="1"/>
</dbReference>
<accession>A0A8H5LL99</accession>
<dbReference type="SUPFAM" id="SSF75005">
    <property type="entry name" value="Arabinanase/levansucrase/invertase"/>
    <property type="match status" value="1"/>
</dbReference>
<evidence type="ECO:0000256" key="10">
    <source>
        <dbReference type="SAM" id="SignalP"/>
    </source>
</evidence>
<gene>
    <name evidence="11" type="ORF">D9758_007337</name>
</gene>
<evidence type="ECO:0000313" key="12">
    <source>
        <dbReference type="Proteomes" id="UP000559256"/>
    </source>
</evidence>
<dbReference type="EMBL" id="JAACJM010000039">
    <property type="protein sequence ID" value="KAF5361685.1"/>
    <property type="molecule type" value="Genomic_DNA"/>
</dbReference>
<feature type="active site" description="Proton donor" evidence="8">
    <location>
        <position position="205"/>
    </location>
</feature>
<dbReference type="OrthoDB" id="195678at2759"/>
<feature type="active site" description="Proton acceptor" evidence="8">
    <location>
        <position position="33"/>
    </location>
</feature>
<reference evidence="11 12" key="1">
    <citation type="journal article" date="2020" name="ISME J.">
        <title>Uncovering the hidden diversity of litter-decomposition mechanisms in mushroom-forming fungi.</title>
        <authorList>
            <person name="Floudas D."/>
            <person name="Bentzer J."/>
            <person name="Ahren D."/>
            <person name="Johansson T."/>
            <person name="Persson P."/>
            <person name="Tunlid A."/>
        </authorList>
    </citation>
    <scope>NUCLEOTIDE SEQUENCE [LARGE SCALE GENOMIC DNA]</scope>
    <source>
        <strain evidence="11 12">CBS 291.85</strain>
    </source>
</reference>
<name>A0A8H5LL99_9AGAR</name>
<evidence type="ECO:0000256" key="5">
    <source>
        <dbReference type="ARBA" id="ARBA00022801"/>
    </source>
</evidence>
<keyword evidence="12" id="KW-1185">Reference proteome</keyword>
<evidence type="ECO:0000256" key="6">
    <source>
        <dbReference type="ARBA" id="ARBA00023295"/>
    </source>
</evidence>
<evidence type="ECO:0000256" key="4">
    <source>
        <dbReference type="ARBA" id="ARBA00012586"/>
    </source>
</evidence>
<dbReference type="InterPro" id="IPR050727">
    <property type="entry name" value="GH43_arabinanases"/>
</dbReference>
<dbReference type="GO" id="GO:0031222">
    <property type="term" value="P:arabinan catabolic process"/>
    <property type="evidence" value="ECO:0007669"/>
    <property type="project" value="UniProtKB-UniPathway"/>
</dbReference>
<dbReference type="AlphaFoldDB" id="A0A8H5LL99"/>
<dbReference type="UniPathway" id="UPA00667"/>
<organism evidence="11 12">
    <name type="scientific">Tetrapyrgos nigripes</name>
    <dbReference type="NCBI Taxonomy" id="182062"/>
    <lineage>
        <taxon>Eukaryota</taxon>
        <taxon>Fungi</taxon>
        <taxon>Dikarya</taxon>
        <taxon>Basidiomycota</taxon>
        <taxon>Agaricomycotina</taxon>
        <taxon>Agaricomycetes</taxon>
        <taxon>Agaricomycetidae</taxon>
        <taxon>Agaricales</taxon>
        <taxon>Marasmiineae</taxon>
        <taxon>Marasmiaceae</taxon>
        <taxon>Tetrapyrgos</taxon>
    </lineage>
</organism>
<dbReference type="Gene3D" id="2.115.10.20">
    <property type="entry name" value="Glycosyl hydrolase domain, family 43"/>
    <property type="match status" value="1"/>
</dbReference>
<comment type="caution">
    <text evidence="11">The sequence shown here is derived from an EMBL/GenBank/DDBJ whole genome shotgun (WGS) entry which is preliminary data.</text>
</comment>
<dbReference type="GO" id="GO:0046558">
    <property type="term" value="F:arabinan endo-1,5-alpha-L-arabinosidase activity"/>
    <property type="evidence" value="ECO:0007669"/>
    <property type="project" value="UniProtKB-EC"/>
</dbReference>
<dbReference type="CDD" id="cd08998">
    <property type="entry name" value="GH43_Arb43a-like"/>
    <property type="match status" value="1"/>
</dbReference>
<evidence type="ECO:0000256" key="8">
    <source>
        <dbReference type="PIRSR" id="PIRSR606710-1"/>
    </source>
</evidence>
<dbReference type="PIRSF" id="PIRSF026534">
    <property type="entry name" value="Endo_alpha-L-arabinosidase"/>
    <property type="match status" value="1"/>
</dbReference>
<evidence type="ECO:0000313" key="11">
    <source>
        <dbReference type="EMBL" id="KAF5361685.1"/>
    </source>
</evidence>
<dbReference type="InterPro" id="IPR016840">
    <property type="entry name" value="Glyco_hydro_43_endo_a_Ara-ase"/>
</dbReference>